<keyword evidence="1" id="KW-1133">Transmembrane helix</keyword>
<feature type="transmembrane region" description="Helical" evidence="1">
    <location>
        <begin position="105"/>
        <end position="122"/>
    </location>
</feature>
<reference evidence="3" key="1">
    <citation type="submission" date="2016-04" db="EMBL/GenBank/DDBJ databases">
        <title>Cephalotus genome sequencing.</title>
        <authorList>
            <person name="Fukushima K."/>
            <person name="Hasebe M."/>
            <person name="Fang X."/>
        </authorList>
    </citation>
    <scope>NUCLEOTIDE SEQUENCE [LARGE SCALE GENOMIC DNA]</scope>
    <source>
        <strain evidence="3">cv. St1</strain>
    </source>
</reference>
<keyword evidence="1" id="KW-0472">Membrane</keyword>
<dbReference type="PANTHER" id="PTHR33306">
    <property type="entry name" value="EXPRESSED PROTEIN-RELATED-RELATED"/>
    <property type="match status" value="1"/>
</dbReference>
<evidence type="ECO:0000256" key="1">
    <source>
        <dbReference type="SAM" id="Phobius"/>
    </source>
</evidence>
<organism evidence="2 3">
    <name type="scientific">Cephalotus follicularis</name>
    <name type="common">Albany pitcher plant</name>
    <dbReference type="NCBI Taxonomy" id="3775"/>
    <lineage>
        <taxon>Eukaryota</taxon>
        <taxon>Viridiplantae</taxon>
        <taxon>Streptophyta</taxon>
        <taxon>Embryophyta</taxon>
        <taxon>Tracheophyta</taxon>
        <taxon>Spermatophyta</taxon>
        <taxon>Magnoliopsida</taxon>
        <taxon>eudicotyledons</taxon>
        <taxon>Gunneridae</taxon>
        <taxon>Pentapetalae</taxon>
        <taxon>rosids</taxon>
        <taxon>fabids</taxon>
        <taxon>Oxalidales</taxon>
        <taxon>Cephalotaceae</taxon>
        <taxon>Cephalotus</taxon>
    </lineage>
</organism>
<dbReference type="EMBL" id="BDDD01000312">
    <property type="protein sequence ID" value="GAV63622.1"/>
    <property type="molecule type" value="Genomic_DNA"/>
</dbReference>
<gene>
    <name evidence="2" type="ORF">CFOL_v3_07140</name>
</gene>
<accession>A0A1Q3B748</accession>
<feature type="transmembrane region" description="Helical" evidence="1">
    <location>
        <begin position="60"/>
        <end position="79"/>
    </location>
</feature>
<evidence type="ECO:0000313" key="3">
    <source>
        <dbReference type="Proteomes" id="UP000187406"/>
    </source>
</evidence>
<dbReference type="PANTHER" id="PTHR33306:SF40">
    <property type="entry name" value="EXPRESSED PROTEIN"/>
    <property type="match status" value="1"/>
</dbReference>
<dbReference type="OrthoDB" id="1935034at2759"/>
<dbReference type="AlphaFoldDB" id="A0A1Q3B748"/>
<feature type="transmembrane region" description="Helical" evidence="1">
    <location>
        <begin position="29"/>
        <end position="48"/>
    </location>
</feature>
<dbReference type="InParanoid" id="A0A1Q3B748"/>
<protein>
    <submittedName>
        <fullName evidence="2">Uncharacterized protein</fullName>
    </submittedName>
</protein>
<name>A0A1Q3B748_CEPFO</name>
<sequence>MGLFIRERRGPAWKQSWTQQTLASMSLPPQPLCVITGITLTLVSLLAYVKYRSWTQRYSIMLNFCYLLVPLLLLFAVLLQGKLPCFVVGGNRRRNTAILGKFKGINWPLLLLAMVNLVMLFYQSKFHSWWGSNLWG</sequence>
<comment type="caution">
    <text evidence="2">The sequence shown here is derived from an EMBL/GenBank/DDBJ whole genome shotgun (WGS) entry which is preliminary data.</text>
</comment>
<keyword evidence="1" id="KW-0812">Transmembrane</keyword>
<proteinExistence type="predicted"/>
<dbReference type="Proteomes" id="UP000187406">
    <property type="component" value="Unassembled WGS sequence"/>
</dbReference>
<keyword evidence="3" id="KW-1185">Reference proteome</keyword>
<evidence type="ECO:0000313" key="2">
    <source>
        <dbReference type="EMBL" id="GAV63622.1"/>
    </source>
</evidence>